<feature type="region of interest" description="Disordered" evidence="3">
    <location>
        <begin position="1271"/>
        <end position="1305"/>
    </location>
</feature>
<dbReference type="SMART" id="SM00228">
    <property type="entry name" value="PDZ"/>
    <property type="match status" value="1"/>
</dbReference>
<feature type="region of interest" description="Disordered" evidence="3">
    <location>
        <begin position="858"/>
        <end position="902"/>
    </location>
</feature>
<feature type="compositionally biased region" description="Acidic residues" evidence="3">
    <location>
        <begin position="23"/>
        <end position="37"/>
    </location>
</feature>
<organism evidence="5 6">
    <name type="scientific">Zosterops borbonicus</name>
    <dbReference type="NCBI Taxonomy" id="364589"/>
    <lineage>
        <taxon>Eukaryota</taxon>
        <taxon>Metazoa</taxon>
        <taxon>Chordata</taxon>
        <taxon>Craniata</taxon>
        <taxon>Vertebrata</taxon>
        <taxon>Euteleostomi</taxon>
        <taxon>Archelosauria</taxon>
        <taxon>Archosauria</taxon>
        <taxon>Dinosauria</taxon>
        <taxon>Saurischia</taxon>
        <taxon>Theropoda</taxon>
        <taxon>Coelurosauria</taxon>
        <taxon>Aves</taxon>
        <taxon>Neognathae</taxon>
        <taxon>Neoaves</taxon>
        <taxon>Telluraves</taxon>
        <taxon>Australaves</taxon>
        <taxon>Passeriformes</taxon>
        <taxon>Sylvioidea</taxon>
        <taxon>Zosteropidae</taxon>
        <taxon>Zosterops</taxon>
    </lineage>
</organism>
<dbReference type="OrthoDB" id="447516at2759"/>
<evidence type="ECO:0000256" key="1">
    <source>
        <dbReference type="ARBA" id="ARBA00004123"/>
    </source>
</evidence>
<feature type="compositionally biased region" description="Polar residues" evidence="3">
    <location>
        <begin position="269"/>
        <end position="281"/>
    </location>
</feature>
<evidence type="ECO:0000256" key="2">
    <source>
        <dbReference type="ARBA" id="ARBA00023242"/>
    </source>
</evidence>
<feature type="compositionally biased region" description="Acidic residues" evidence="3">
    <location>
        <begin position="2527"/>
        <end position="2536"/>
    </location>
</feature>
<dbReference type="Gene3D" id="2.30.42.10">
    <property type="match status" value="1"/>
</dbReference>
<dbReference type="PANTHER" id="PTHR23348:SF42">
    <property type="entry name" value="PERIAXIN"/>
    <property type="match status" value="1"/>
</dbReference>
<dbReference type="InterPro" id="IPR001478">
    <property type="entry name" value="PDZ"/>
</dbReference>
<dbReference type="GO" id="GO:0005634">
    <property type="term" value="C:nucleus"/>
    <property type="evidence" value="ECO:0007669"/>
    <property type="project" value="UniProtKB-SubCell"/>
</dbReference>
<feature type="compositionally biased region" description="Basic and acidic residues" evidence="3">
    <location>
        <begin position="2024"/>
        <end position="2046"/>
    </location>
</feature>
<dbReference type="PANTHER" id="PTHR23348">
    <property type="entry name" value="PERIAXIN/AHNAK"/>
    <property type="match status" value="1"/>
</dbReference>
<dbReference type="GO" id="GO:0032287">
    <property type="term" value="P:peripheral nervous system myelin maintenance"/>
    <property type="evidence" value="ECO:0007669"/>
    <property type="project" value="TreeGrafter"/>
</dbReference>
<feature type="compositionally biased region" description="Basic and acidic residues" evidence="3">
    <location>
        <begin position="1467"/>
        <end position="1480"/>
    </location>
</feature>
<dbReference type="FunFam" id="2.30.42.10:FF:000225">
    <property type="entry name" value="AHNAK2 isoform 1"/>
    <property type="match status" value="1"/>
</dbReference>
<evidence type="ECO:0000313" key="5">
    <source>
        <dbReference type="EMBL" id="TRZ24470.1"/>
    </source>
</evidence>
<dbReference type="GO" id="GO:0005737">
    <property type="term" value="C:cytoplasm"/>
    <property type="evidence" value="ECO:0007669"/>
    <property type="project" value="TreeGrafter"/>
</dbReference>
<dbReference type="InterPro" id="IPR036034">
    <property type="entry name" value="PDZ_sf"/>
</dbReference>
<feature type="compositionally biased region" description="Basic and acidic residues" evidence="3">
    <location>
        <begin position="2659"/>
        <end position="2668"/>
    </location>
</feature>
<evidence type="ECO:0000313" key="6">
    <source>
        <dbReference type="Proteomes" id="UP000796761"/>
    </source>
</evidence>
<feature type="region of interest" description="Disordered" evidence="3">
    <location>
        <begin position="1202"/>
        <end position="1225"/>
    </location>
</feature>
<accession>A0A8K1LRU3</accession>
<feature type="compositionally biased region" description="Basic and acidic residues" evidence="3">
    <location>
        <begin position="1501"/>
        <end position="1522"/>
    </location>
</feature>
<keyword evidence="2" id="KW-0539">Nucleus</keyword>
<name>A0A8K1LRU3_9PASS</name>
<dbReference type="GO" id="GO:0043484">
    <property type="term" value="P:regulation of RNA splicing"/>
    <property type="evidence" value="ECO:0007669"/>
    <property type="project" value="TreeGrafter"/>
</dbReference>
<comment type="caution">
    <text evidence="5">The sequence shown here is derived from an EMBL/GenBank/DDBJ whole genome shotgun (WGS) entry which is preliminary data.</text>
</comment>
<feature type="compositionally biased region" description="Basic and acidic residues" evidence="3">
    <location>
        <begin position="682"/>
        <end position="693"/>
    </location>
</feature>
<feature type="region of interest" description="Disordered" evidence="3">
    <location>
        <begin position="178"/>
        <end position="209"/>
    </location>
</feature>
<comment type="subcellular location">
    <subcellularLocation>
        <location evidence="1">Nucleus</location>
    </subcellularLocation>
</comment>
<dbReference type="InterPro" id="IPR052082">
    <property type="entry name" value="Myelin_sheath_structural"/>
</dbReference>
<feature type="domain" description="PDZ" evidence="4">
    <location>
        <begin position="89"/>
        <end position="156"/>
    </location>
</feature>
<dbReference type="SUPFAM" id="SSF50156">
    <property type="entry name" value="PDZ domain-like"/>
    <property type="match status" value="1"/>
</dbReference>
<evidence type="ECO:0000256" key="3">
    <source>
        <dbReference type="SAM" id="MobiDB-lite"/>
    </source>
</evidence>
<feature type="compositionally biased region" description="Basic and acidic residues" evidence="3">
    <location>
        <begin position="1280"/>
        <end position="1294"/>
    </location>
</feature>
<feature type="compositionally biased region" description="Polar residues" evidence="3">
    <location>
        <begin position="936"/>
        <end position="947"/>
    </location>
</feature>
<feature type="region of interest" description="Disordered" evidence="3">
    <location>
        <begin position="2471"/>
        <end position="2677"/>
    </location>
</feature>
<feature type="region of interest" description="Disordered" evidence="3">
    <location>
        <begin position="406"/>
        <end position="455"/>
    </location>
</feature>
<feature type="region of interest" description="Disordered" evidence="3">
    <location>
        <begin position="2012"/>
        <end position="2051"/>
    </location>
</feature>
<dbReference type="EMBL" id="SWJQ01000048">
    <property type="protein sequence ID" value="TRZ24470.1"/>
    <property type="molecule type" value="Genomic_DNA"/>
</dbReference>
<feature type="region of interest" description="Disordered" evidence="3">
    <location>
        <begin position="1456"/>
        <end position="1551"/>
    </location>
</feature>
<feature type="compositionally biased region" description="Basic residues" evidence="3">
    <location>
        <begin position="247"/>
        <end position="256"/>
    </location>
</feature>
<gene>
    <name evidence="5" type="ORF">HGM15179_002677</name>
</gene>
<protein>
    <recommendedName>
        <fullName evidence="4">PDZ domain-containing protein</fullName>
    </recommendedName>
</protein>
<feature type="region of interest" description="Disordered" evidence="3">
    <location>
        <begin position="936"/>
        <end position="959"/>
    </location>
</feature>
<feature type="compositionally biased region" description="Basic and acidic residues" evidence="3">
    <location>
        <begin position="2537"/>
        <end position="2550"/>
    </location>
</feature>
<feature type="compositionally biased region" description="Basic and acidic residues" evidence="3">
    <location>
        <begin position="188"/>
        <end position="204"/>
    </location>
</feature>
<feature type="compositionally biased region" description="Basic and acidic residues" evidence="3">
    <location>
        <begin position="2471"/>
        <end position="2485"/>
    </location>
</feature>
<feature type="compositionally biased region" description="Basic and acidic residues" evidence="3">
    <location>
        <begin position="2623"/>
        <end position="2634"/>
    </location>
</feature>
<proteinExistence type="predicted"/>
<feature type="region of interest" description="Disordered" evidence="3">
    <location>
        <begin position="2220"/>
        <end position="2239"/>
    </location>
</feature>
<dbReference type="Pfam" id="PF00595">
    <property type="entry name" value="PDZ"/>
    <property type="match status" value="1"/>
</dbReference>
<feature type="compositionally biased region" description="Basic and acidic residues" evidence="3">
    <location>
        <begin position="2573"/>
        <end position="2601"/>
    </location>
</feature>
<feature type="compositionally biased region" description="Basic and acidic residues" evidence="3">
    <location>
        <begin position="444"/>
        <end position="455"/>
    </location>
</feature>
<feature type="region of interest" description="Disordered" evidence="3">
    <location>
        <begin position="668"/>
        <end position="710"/>
    </location>
</feature>
<evidence type="ECO:0000259" key="4">
    <source>
        <dbReference type="PROSITE" id="PS50106"/>
    </source>
</evidence>
<dbReference type="PROSITE" id="PS50106">
    <property type="entry name" value="PDZ"/>
    <property type="match status" value="1"/>
</dbReference>
<keyword evidence="6" id="KW-1185">Reference proteome</keyword>
<feature type="compositionally biased region" description="Basic and acidic residues" evidence="3">
    <location>
        <begin position="2498"/>
        <end position="2507"/>
    </location>
</feature>
<sequence length="2702" mass="295439">MAPTTCVLLSGSGRQLRPAEPPGDADADADAEDEDSVNEVAVEDIRPRPQGSSPVYEYPIEEDYLKRQEENKKHSTDKSKQSHPQETMEVTLKTEVEAGASGFSVKGGGNEGIFIKKVLKESPASKIFSLKEGDQLLSATIFFDNIKYEDALKILQYSEPYRVQFSLKRKIAVQEDVEHSAAQHKKERIGQEKELRESIPEETLHVSGKAISEEDRETLIVSQRVGRSKRPKKDRLSWPKFQSIKNKKILRHRRSHSTSDAYEPAIQDISPTSTDTESQYPQEVHTKEKKGSQRKLKFPSIGFRMHRSKPEPQEKKKKEIKTTLISESEKIYTDDISLENPEILTVEYTTSSGYEMKTGEGHETLTKDLKEMKNGIPSHVRQCPEVEISIKKDKEATSKFSVPEVPDIKTEIPKPSLETADLKVSPTKKSPQASTKSRKKKQKGTADKKDRESGINIDLMDHTAKGPVQVRGLEIGTAKAELQTSDTLETGETQILNIEKINYGISVTTRKETETETIKQGGDKTSEDSRNFNMKTLMSDAESEVSTWKIQMPSFKVAKTPRTDMKITREETRADTEYRVKKEGIEEDGMPTNDKALNIEGGMKTGEKDIEGKESKFRLPKLKFPAFTWSTTKEERTQLEEQIHEREGQVQTPEIAGGLQEKEQTGEITVPSEEMQIGISKGKTDQNDIKENTQKQLPSPKKTIKTSLKEINKEDTTGKILTSKIDTETQKGEFIAGESSGLGLKAEVPGAKTEGADLKLEKPSLKMPKADIKAPKVDISLPSVDVTIPQASVDLQAPEATLSLEGEARVPEKEVAKTKDGKFKMPKFGMPSFGWSSSREAKGTVAAEVDVSLKEPEVQVPSATAKVDVTLPDSDIQAPSFDVPLDPSTPKEEEIGKSKPSAFRMPKISFSKSFKPHSQNQPALDVSVSETFCHSSTDETSVPTESVGSKHLPDIKGESVSKSSKFRVPSIGFSKAEVPSSKIDLESSLQRGDITLTKYQINLTESQSKIASIADENLSDFEILSVDGSEEQGDFKLEGKTTSAEISLVDTEVTVKIPKFRKPKFRIRSKGKASESDIGFNVESEISKGKMASDMTYPDIEKPAQVSDAQLGLKLPKPSLEGVLEAPAMDQSLSPIGITLPKSEAEIHGPELECKAEHEVVTGEKGTEEKEHKFKSSKFKLPSFRWSPKKEAIAPSHIEEHLEGPTLSTLSGDMGSELTFPAPENQRLHEEFDTTEKDGEKAKTKKSQFTMPKISFPKIKGQKVQVSLPVLESDISGPTQEKEGVSVQKSEKGSSGEGAGLGIKVPKVTVPTMEFSKPEAKAPKIEMDINMPTGDITVPTCEEDKLTLKSASASATSDIKMIPECSLEIKSPDISVERTSGEIAVGDVEIKAESSEGKTKMSKFQMPKVGITLSKGKGSEKDVVQSKSEVKVPQLKATVEISDIVVEAPDLEVECGTESATYSPEAKITKTDSKASEADVHLPSADISIPKTDSDIPDSDATVKIKGEIKQDGDAEEKEGHFKMPKFKLPSFSWSPKKEASVKSDSGANLEDQKLAVMSSGIDTEVKGTTSDDQGSGPDLDLEISAGKVEQKSPIKKPQFVMPKISLSKIKVPKSQSHSPKVEANATLLKTEIEADDSIKIPDIEKSHPEGAEEGAQISIKLADTTVRTLEFSRVETEASKAEITVSSAKIDASLTPSEGSFQQVDLKIGSTNECNIQKTGIKLHKGEASVDLKSPDIITESSSVVDGRKVKLEGPEGKIKMPKFQKTKFGISLTKGKVPETEISSLVIEAELPQLRTTNEIADIAVGVPASELTSDMTDPGVVDGKIKTPQALTGGIEDAKIDISTQSVSKPKTQGVTESLEEKEIKLKEHEIKAEEVQTEEHQGWFKMPKFRIPAFGRSSLKKSDADIERSMEKTQATIPSAKVQTETSIPGNTFSLPHAVAEITVGKEGIQKLGDSVKSSDVTLPKMEGDISLSIERTDSRVNIPKTETYADIVKRSVEGHTSEITVSAAELSESYPSASETDKDKSSANKFPEHKGKSRDIEVPQVGSSMKFETSGVGCKPSSAEITLDATQKKRDVSLPKKELDIQNKEAAIKKGKIKGEVKIIGKDSEESNLKRTTCEWSTTKGSEDGTYVTAKLEELKVEVPTVKTDVKITTVDPEMKFQVKSVEKDVSAGLEVQVEDRAETSKIKAYKFKIPKFGMLHSEIKGFEDYTHLPNSEADSAPKRGTEEMQLQKPEGSIGLESRVLDHIEASARITGETVDQTQGVPEVTVRIPKLKIPRFTFRTLPIEADVLLSKVVTDPKGSSTDIEIVKLQASSAFPEETPGALEGGIQKAKSKILTLTEPDIKTAQMTATIKSSLSSAGQDIHWSYIEGQEVSEKVEPEHVAIERCEIYTTEIVKESEILSSEVKTAALGFSLLKTKLPESHSDLDVLVQQPSPTGDASLRKPTGAGESFGIAAQRMGSAELKLSEKPHHESEESRGKVSSTKLKTSAAELKHSSKPEESFPDQSPEEITAALPSRDEDVVEAAEGEEKDITNEKEKTDNKRSPGRFKFWLPSIGFSSSGDETSTDAKPEVKKSVPEDVKPADTSDDSSKQAEKPGWFRLPKLGFTSPSKKAKSVNKEEVGHKEETLSDEDSPTDKPDVFFDAQESLSPKEIGEGEKAEIDGASSIVTSSARTELILLEEEKDSKSNIVGDTTK</sequence>
<feature type="compositionally biased region" description="Basic and acidic residues" evidence="3">
    <location>
        <begin position="63"/>
        <end position="80"/>
    </location>
</feature>
<feature type="region of interest" description="Disordered" evidence="3">
    <location>
        <begin position="1"/>
        <end position="88"/>
    </location>
</feature>
<feature type="region of interest" description="Disordered" evidence="3">
    <location>
        <begin position="247"/>
        <end position="294"/>
    </location>
</feature>
<dbReference type="Proteomes" id="UP000796761">
    <property type="component" value="Unassembled WGS sequence"/>
</dbReference>
<reference evidence="5" key="1">
    <citation type="submission" date="2019-04" db="EMBL/GenBank/DDBJ databases">
        <title>Genome assembly of Zosterops borbonicus 15179.</title>
        <authorList>
            <person name="Leroy T."/>
            <person name="Anselmetti Y."/>
            <person name="Tilak M.-K."/>
            <person name="Nabholz B."/>
        </authorList>
    </citation>
    <scope>NUCLEOTIDE SEQUENCE</scope>
    <source>
        <strain evidence="5">HGM_15179</strain>
        <tissue evidence="5">Muscle</tissue>
    </source>
</reference>